<dbReference type="PROSITE" id="PS01228">
    <property type="entry name" value="COF_1"/>
    <property type="match status" value="1"/>
</dbReference>
<dbReference type="NCBIfam" id="TIGR01484">
    <property type="entry name" value="HAD-SF-IIB"/>
    <property type="match status" value="1"/>
</dbReference>
<dbReference type="AlphaFoldDB" id="A0A9X3FMZ6"/>
<dbReference type="SFLD" id="SFLDS00003">
    <property type="entry name" value="Haloacid_Dehalogenase"/>
    <property type="match status" value="1"/>
</dbReference>
<dbReference type="PANTHER" id="PTHR10000:SF8">
    <property type="entry name" value="HAD SUPERFAMILY HYDROLASE-LIKE, TYPE 3"/>
    <property type="match status" value="1"/>
</dbReference>
<organism evidence="1 2">
    <name type="scientific">Aerococcus kribbianus</name>
    <dbReference type="NCBI Taxonomy" id="2999064"/>
    <lineage>
        <taxon>Bacteria</taxon>
        <taxon>Bacillati</taxon>
        <taxon>Bacillota</taxon>
        <taxon>Bacilli</taxon>
        <taxon>Lactobacillales</taxon>
        <taxon>Aerococcaceae</taxon>
        <taxon>Aerococcus</taxon>
    </lineage>
</organism>
<proteinExistence type="predicted"/>
<dbReference type="CDD" id="cd07516">
    <property type="entry name" value="HAD_Pase"/>
    <property type="match status" value="1"/>
</dbReference>
<dbReference type="SUPFAM" id="SSF56784">
    <property type="entry name" value="HAD-like"/>
    <property type="match status" value="1"/>
</dbReference>
<dbReference type="InterPro" id="IPR006379">
    <property type="entry name" value="HAD-SF_hydro_IIB"/>
</dbReference>
<comment type="caution">
    <text evidence="1">The sequence shown here is derived from an EMBL/GenBank/DDBJ whole genome shotgun (WGS) entry which is preliminary data.</text>
</comment>
<dbReference type="InterPro" id="IPR023214">
    <property type="entry name" value="HAD_sf"/>
</dbReference>
<dbReference type="Proteomes" id="UP001146670">
    <property type="component" value="Unassembled WGS sequence"/>
</dbReference>
<protein>
    <submittedName>
        <fullName evidence="1">Cof-type HAD-IIB family hydrolase</fullName>
    </submittedName>
</protein>
<dbReference type="GO" id="GO:0000287">
    <property type="term" value="F:magnesium ion binding"/>
    <property type="evidence" value="ECO:0007669"/>
    <property type="project" value="TreeGrafter"/>
</dbReference>
<dbReference type="InterPro" id="IPR036412">
    <property type="entry name" value="HAD-like_sf"/>
</dbReference>
<dbReference type="SFLD" id="SFLDG01140">
    <property type="entry name" value="C2.B:_Phosphomannomutase_and_P"/>
    <property type="match status" value="1"/>
</dbReference>
<evidence type="ECO:0000313" key="1">
    <source>
        <dbReference type="EMBL" id="MCZ0725825.1"/>
    </source>
</evidence>
<dbReference type="GO" id="GO:0016791">
    <property type="term" value="F:phosphatase activity"/>
    <property type="evidence" value="ECO:0007669"/>
    <property type="project" value="UniProtKB-ARBA"/>
</dbReference>
<dbReference type="NCBIfam" id="TIGR00099">
    <property type="entry name" value="Cof-subfamily"/>
    <property type="match status" value="1"/>
</dbReference>
<dbReference type="EMBL" id="JAPRFR010000001">
    <property type="protein sequence ID" value="MCZ0725825.1"/>
    <property type="molecule type" value="Genomic_DNA"/>
</dbReference>
<name>A0A9X3FMZ6_9LACT</name>
<dbReference type="SFLD" id="SFLDG01144">
    <property type="entry name" value="C2.B.4:_PGP_Like"/>
    <property type="match status" value="1"/>
</dbReference>
<evidence type="ECO:0000313" key="2">
    <source>
        <dbReference type="Proteomes" id="UP001146670"/>
    </source>
</evidence>
<dbReference type="Pfam" id="PF08282">
    <property type="entry name" value="Hydrolase_3"/>
    <property type="match status" value="1"/>
</dbReference>
<dbReference type="RefSeq" id="WP_268752134.1">
    <property type="nucleotide sequence ID" value="NZ_JAPRFQ010000001.1"/>
</dbReference>
<accession>A0A9X3FMZ6</accession>
<dbReference type="GO" id="GO:0005829">
    <property type="term" value="C:cytosol"/>
    <property type="evidence" value="ECO:0007669"/>
    <property type="project" value="TreeGrafter"/>
</dbReference>
<dbReference type="InterPro" id="IPR000150">
    <property type="entry name" value="Cof"/>
</dbReference>
<reference evidence="1" key="1">
    <citation type="submission" date="2022-12" db="EMBL/GenBank/DDBJ databases">
        <title>Description and comparative metabolic analysis of Aerococcus sp. nov., isolated from the feces of a pig.</title>
        <authorList>
            <person name="Chang Y.-H."/>
        </authorList>
    </citation>
    <scope>NUCLEOTIDE SEQUENCE</scope>
    <source>
        <strain evidence="1">YH-aer222</strain>
    </source>
</reference>
<keyword evidence="1" id="KW-0378">Hydrolase</keyword>
<dbReference type="PROSITE" id="PS01229">
    <property type="entry name" value="COF_2"/>
    <property type="match status" value="1"/>
</dbReference>
<keyword evidence="2" id="KW-1185">Reference proteome</keyword>
<sequence>MYQLFAFDVDGTLVNSDKEVTLKTQAALEKLHDLGHKVVISSGRPFHGVELIADKVGADLIDYVSCFNGGLVKDLHSGQVVTQSQLSLEEVKELAHQAQEGGVDIHFYNDTQLLTPQAPQHDYMTIEEKLVDMPITVIDLDDLTEGTTKVMFTGPPKLLDQIQSQLPADYPNRFSIVKSEPYFLEFNPKGIDKGSSLAILADQLGLAKSEVMTFGDQNNDQSMIEWAGMGVAMGNAIPELKEISDYVTSSNDDEGIAQALEALVFKDQD</sequence>
<dbReference type="Gene3D" id="3.40.50.1000">
    <property type="entry name" value="HAD superfamily/HAD-like"/>
    <property type="match status" value="1"/>
</dbReference>
<gene>
    <name evidence="1" type="ORF">OW157_04470</name>
</gene>
<dbReference type="PANTHER" id="PTHR10000">
    <property type="entry name" value="PHOSPHOSERINE PHOSPHATASE"/>
    <property type="match status" value="1"/>
</dbReference>
<dbReference type="Gene3D" id="3.30.1240.10">
    <property type="match status" value="1"/>
</dbReference>